<name>A0AAD6YTY1_9AGAR</name>
<dbReference type="EMBL" id="JARJCW010000002">
    <property type="protein sequence ID" value="KAJ7228918.1"/>
    <property type="molecule type" value="Genomic_DNA"/>
</dbReference>
<evidence type="ECO:0000313" key="2">
    <source>
        <dbReference type="Proteomes" id="UP001219525"/>
    </source>
</evidence>
<gene>
    <name evidence="1" type="ORF">GGX14DRAFT_415761</name>
</gene>
<proteinExistence type="predicted"/>
<accession>A0AAD6YTY1</accession>
<feature type="non-terminal residue" evidence="1">
    <location>
        <position position="176"/>
    </location>
</feature>
<protein>
    <submittedName>
        <fullName evidence="1">Uncharacterized protein</fullName>
    </submittedName>
</protein>
<dbReference type="AlphaFoldDB" id="A0AAD6YTY1"/>
<organism evidence="1 2">
    <name type="scientific">Mycena pura</name>
    <dbReference type="NCBI Taxonomy" id="153505"/>
    <lineage>
        <taxon>Eukaryota</taxon>
        <taxon>Fungi</taxon>
        <taxon>Dikarya</taxon>
        <taxon>Basidiomycota</taxon>
        <taxon>Agaricomycotina</taxon>
        <taxon>Agaricomycetes</taxon>
        <taxon>Agaricomycetidae</taxon>
        <taxon>Agaricales</taxon>
        <taxon>Marasmiineae</taxon>
        <taxon>Mycenaceae</taxon>
        <taxon>Mycena</taxon>
    </lineage>
</organism>
<comment type="caution">
    <text evidence="1">The sequence shown here is derived from an EMBL/GenBank/DDBJ whole genome shotgun (WGS) entry which is preliminary data.</text>
</comment>
<keyword evidence="2" id="KW-1185">Reference proteome</keyword>
<sequence>MGDFGFSEVKLTDEEWDKYLAHKRRWCTLQPLIESRGYRLPKECNPDRVSAWNERPKGYVQGPQYPHLVEGTRISDNRPVMLKFSRADLWEATIFEHLASIPDQDNHTIPLYDVITPPDDPTSETQWYIVVTPRLNDCRNSHLDKLSDFVNFLTQVLEVGTASLFGLLRIYYFFLF</sequence>
<evidence type="ECO:0000313" key="1">
    <source>
        <dbReference type="EMBL" id="KAJ7228918.1"/>
    </source>
</evidence>
<reference evidence="1" key="1">
    <citation type="submission" date="2023-03" db="EMBL/GenBank/DDBJ databases">
        <title>Massive genome expansion in bonnet fungi (Mycena s.s.) driven by repeated elements and novel gene families across ecological guilds.</title>
        <authorList>
            <consortium name="Lawrence Berkeley National Laboratory"/>
            <person name="Harder C.B."/>
            <person name="Miyauchi S."/>
            <person name="Viragh M."/>
            <person name="Kuo A."/>
            <person name="Thoen E."/>
            <person name="Andreopoulos B."/>
            <person name="Lu D."/>
            <person name="Skrede I."/>
            <person name="Drula E."/>
            <person name="Henrissat B."/>
            <person name="Morin E."/>
            <person name="Kohler A."/>
            <person name="Barry K."/>
            <person name="LaButti K."/>
            <person name="Morin E."/>
            <person name="Salamov A."/>
            <person name="Lipzen A."/>
            <person name="Mereny Z."/>
            <person name="Hegedus B."/>
            <person name="Baldrian P."/>
            <person name="Stursova M."/>
            <person name="Weitz H."/>
            <person name="Taylor A."/>
            <person name="Grigoriev I.V."/>
            <person name="Nagy L.G."/>
            <person name="Martin F."/>
            <person name="Kauserud H."/>
        </authorList>
    </citation>
    <scope>NUCLEOTIDE SEQUENCE</scope>
    <source>
        <strain evidence="1">9144</strain>
    </source>
</reference>
<dbReference type="Proteomes" id="UP001219525">
    <property type="component" value="Unassembled WGS sequence"/>
</dbReference>